<keyword evidence="1" id="KW-0646">Protease inhibitor</keyword>
<evidence type="ECO:0000256" key="2">
    <source>
        <dbReference type="ARBA" id="ARBA00022900"/>
    </source>
</evidence>
<evidence type="ECO:0000313" key="4">
    <source>
        <dbReference type="EMBL" id="KII60695.1"/>
    </source>
</evidence>
<sequence length="131" mass="15549">MILAPSKCFKSRHEGRCWFYPKSQYYYYDSESQTCLRYRTCGPAHADENKYFFKTECMAECASPPRVKTEECLKDWGDPIHPQSGRDKYLIAFNKYSGVCDFYMKREEYSIPKTFQTFDACEQYCLVSHLN</sequence>
<proteinExistence type="predicted"/>
<feature type="domain" description="BPTI/Kunitz inhibitor" evidence="3">
    <location>
        <begin position="8"/>
        <end position="61"/>
    </location>
</feature>
<dbReference type="AlphaFoldDB" id="A0A0C2M110"/>
<dbReference type="SUPFAM" id="SSF57362">
    <property type="entry name" value="BPTI-like"/>
    <property type="match status" value="1"/>
</dbReference>
<organism evidence="4 5">
    <name type="scientific">Thelohanellus kitauei</name>
    <name type="common">Myxosporean</name>
    <dbReference type="NCBI Taxonomy" id="669202"/>
    <lineage>
        <taxon>Eukaryota</taxon>
        <taxon>Metazoa</taxon>
        <taxon>Cnidaria</taxon>
        <taxon>Myxozoa</taxon>
        <taxon>Myxosporea</taxon>
        <taxon>Bivalvulida</taxon>
        <taxon>Platysporina</taxon>
        <taxon>Myxobolidae</taxon>
        <taxon>Thelohanellus</taxon>
    </lineage>
</organism>
<accession>A0A0C2M110</accession>
<dbReference type="PROSITE" id="PS50279">
    <property type="entry name" value="BPTI_KUNITZ_2"/>
    <property type="match status" value="1"/>
</dbReference>
<dbReference type="InterPro" id="IPR036880">
    <property type="entry name" value="Kunitz_BPTI_sf"/>
</dbReference>
<name>A0A0C2M110_THEKT</name>
<comment type="caution">
    <text evidence="4">The sequence shown here is derived from an EMBL/GenBank/DDBJ whole genome shotgun (WGS) entry which is preliminary data.</text>
</comment>
<evidence type="ECO:0000259" key="3">
    <source>
        <dbReference type="PROSITE" id="PS50279"/>
    </source>
</evidence>
<evidence type="ECO:0000313" key="5">
    <source>
        <dbReference type="Proteomes" id="UP000031668"/>
    </source>
</evidence>
<dbReference type="GO" id="GO:0004867">
    <property type="term" value="F:serine-type endopeptidase inhibitor activity"/>
    <property type="evidence" value="ECO:0007669"/>
    <property type="project" value="UniProtKB-KW"/>
</dbReference>
<gene>
    <name evidence="4" type="ORF">RF11_11543</name>
</gene>
<dbReference type="InterPro" id="IPR002223">
    <property type="entry name" value="Kunitz_BPTI"/>
</dbReference>
<dbReference type="Proteomes" id="UP000031668">
    <property type="component" value="Unassembled WGS sequence"/>
</dbReference>
<keyword evidence="5" id="KW-1185">Reference proteome</keyword>
<protein>
    <recommendedName>
        <fullName evidence="3">BPTI/Kunitz inhibitor domain-containing protein</fullName>
    </recommendedName>
</protein>
<evidence type="ECO:0000256" key="1">
    <source>
        <dbReference type="ARBA" id="ARBA00022690"/>
    </source>
</evidence>
<reference evidence="4 5" key="1">
    <citation type="journal article" date="2014" name="Genome Biol. Evol.">
        <title>The genome of the myxosporean Thelohanellus kitauei shows adaptations to nutrient acquisition within its fish host.</title>
        <authorList>
            <person name="Yang Y."/>
            <person name="Xiong J."/>
            <person name="Zhou Z."/>
            <person name="Huo F."/>
            <person name="Miao W."/>
            <person name="Ran C."/>
            <person name="Liu Y."/>
            <person name="Zhang J."/>
            <person name="Feng J."/>
            <person name="Wang M."/>
            <person name="Wang M."/>
            <person name="Wang L."/>
            <person name="Yao B."/>
        </authorList>
    </citation>
    <scope>NUCLEOTIDE SEQUENCE [LARGE SCALE GENOMIC DNA]</scope>
    <source>
        <strain evidence="4">Wuqing</strain>
    </source>
</reference>
<dbReference type="EMBL" id="JWZT01005501">
    <property type="protein sequence ID" value="KII60695.1"/>
    <property type="molecule type" value="Genomic_DNA"/>
</dbReference>
<keyword evidence="2" id="KW-0722">Serine protease inhibitor</keyword>